<feature type="region of interest" description="Disordered" evidence="1">
    <location>
        <begin position="1"/>
        <end position="35"/>
    </location>
</feature>
<dbReference type="Proteomes" id="UP001165121">
    <property type="component" value="Unassembled WGS sequence"/>
</dbReference>
<sequence>MLQQPKSIGLSKRAFSNVPKASSGSDSEQVSQQLSGSDLLGYQTAIGDGQSYVNPQLLRHAPDPSKTKDSIQVIPPPTISRTVTHQKRSLGSLLMSTSKSSMVNTTSSISRPFTAPKMLNGGSSIDSAIVVEDDNPQSWKSAKQQFATKNESGTAHEKVFAAEFPAVARKVLQASDIPRLYAFVRQLHAGEDVDTALSGICDLLRDPACKELLDLMPKVFSGPICDQFIEAAKNHGLDIADNTRSSSVQVRSSDMSTFFERLQQKRRKTQHPHIPTAAIVKDPQCVVCYDITRKAFASPQCGHICCHPCWKKVITDGCDVPWLGSWSKLIIFACQSINADGKGWIYLLPGVQGPNQAGTTEFDSGSERFVRATCHGVGMLDFTSTYEPRQIGMWCD</sequence>
<protein>
    <submittedName>
        <fullName evidence="2">Unnamed protein product</fullName>
    </submittedName>
</protein>
<dbReference type="Gene3D" id="3.30.40.10">
    <property type="entry name" value="Zinc/RING finger domain, C3HC4 (zinc finger)"/>
    <property type="match status" value="1"/>
</dbReference>
<evidence type="ECO:0000256" key="1">
    <source>
        <dbReference type="SAM" id="MobiDB-lite"/>
    </source>
</evidence>
<organism evidence="2 3">
    <name type="scientific">Phytophthora fragariaefolia</name>
    <dbReference type="NCBI Taxonomy" id="1490495"/>
    <lineage>
        <taxon>Eukaryota</taxon>
        <taxon>Sar</taxon>
        <taxon>Stramenopiles</taxon>
        <taxon>Oomycota</taxon>
        <taxon>Peronosporomycetes</taxon>
        <taxon>Peronosporales</taxon>
        <taxon>Peronosporaceae</taxon>
        <taxon>Phytophthora</taxon>
    </lineage>
</organism>
<feature type="compositionally biased region" description="Polar residues" evidence="1">
    <location>
        <begin position="19"/>
        <end position="35"/>
    </location>
</feature>
<reference evidence="2" key="1">
    <citation type="submission" date="2023-04" db="EMBL/GenBank/DDBJ databases">
        <title>Phytophthora fragariaefolia NBRC 109709.</title>
        <authorList>
            <person name="Ichikawa N."/>
            <person name="Sato H."/>
            <person name="Tonouchi N."/>
        </authorList>
    </citation>
    <scope>NUCLEOTIDE SEQUENCE</scope>
    <source>
        <strain evidence="2">NBRC 109709</strain>
    </source>
</reference>
<evidence type="ECO:0000313" key="2">
    <source>
        <dbReference type="EMBL" id="GMF61585.1"/>
    </source>
</evidence>
<keyword evidence="3" id="KW-1185">Reference proteome</keyword>
<name>A0A9W6YAJ3_9STRA</name>
<dbReference type="OrthoDB" id="19182at2759"/>
<evidence type="ECO:0000313" key="3">
    <source>
        <dbReference type="Proteomes" id="UP001165121"/>
    </source>
</evidence>
<dbReference type="InterPro" id="IPR013083">
    <property type="entry name" value="Znf_RING/FYVE/PHD"/>
</dbReference>
<accession>A0A9W6YAJ3</accession>
<comment type="caution">
    <text evidence="2">The sequence shown here is derived from an EMBL/GenBank/DDBJ whole genome shotgun (WGS) entry which is preliminary data.</text>
</comment>
<dbReference type="AlphaFoldDB" id="A0A9W6YAJ3"/>
<dbReference type="EMBL" id="BSXT01005992">
    <property type="protein sequence ID" value="GMF61585.1"/>
    <property type="molecule type" value="Genomic_DNA"/>
</dbReference>
<gene>
    <name evidence="2" type="ORF">Pfra01_002676700</name>
</gene>
<dbReference type="CDD" id="cd16449">
    <property type="entry name" value="RING-HC"/>
    <property type="match status" value="1"/>
</dbReference>
<proteinExistence type="predicted"/>